<evidence type="ECO:0000313" key="5">
    <source>
        <dbReference type="Proteomes" id="UP000323142"/>
    </source>
</evidence>
<dbReference type="OrthoDB" id="9815099at2"/>
<protein>
    <submittedName>
        <fullName evidence="4">N-acetyltransferase</fullName>
    </submittedName>
</protein>
<evidence type="ECO:0000256" key="2">
    <source>
        <dbReference type="ARBA" id="ARBA00023315"/>
    </source>
</evidence>
<dbReference type="Proteomes" id="UP000323142">
    <property type="component" value="Unassembled WGS sequence"/>
</dbReference>
<dbReference type="Pfam" id="PF13508">
    <property type="entry name" value="Acetyltransf_7"/>
    <property type="match status" value="1"/>
</dbReference>
<evidence type="ECO:0000259" key="3">
    <source>
        <dbReference type="PROSITE" id="PS51186"/>
    </source>
</evidence>
<dbReference type="SUPFAM" id="SSF55729">
    <property type="entry name" value="Acyl-CoA N-acyltransferases (Nat)"/>
    <property type="match status" value="1"/>
</dbReference>
<dbReference type="CDD" id="cd04301">
    <property type="entry name" value="NAT_SF"/>
    <property type="match status" value="1"/>
</dbReference>
<gene>
    <name evidence="4" type="ORF">F0L46_16075</name>
</gene>
<sequence length="169" mass="18211">MTALSIVIRHELPADAEAIERLHERAFGPGRFARSAFRLREGVTHDPRLSFTALVGTLIVGSVRLTPVWAGEVRAQVLGPLTVEPAFMDRGIGAGLMRRALQAATEQAEALVLLVGDEPYYARFGFKVVPPGQLALPGPVDPKRFLALELTEGALRKARGAVTPGRPRG</sequence>
<keyword evidence="5" id="KW-1185">Reference proteome</keyword>
<comment type="caution">
    <text evidence="4">The sequence shown here is derived from an EMBL/GenBank/DDBJ whole genome shotgun (WGS) entry which is preliminary data.</text>
</comment>
<name>A0A5B2VBV8_9HYPH</name>
<keyword evidence="1 4" id="KW-0808">Transferase</keyword>
<dbReference type="PROSITE" id="PS51186">
    <property type="entry name" value="GNAT"/>
    <property type="match status" value="1"/>
</dbReference>
<dbReference type="InterPro" id="IPR050832">
    <property type="entry name" value="Bact_Acetyltransf"/>
</dbReference>
<reference evidence="4 5" key="1">
    <citation type="submission" date="2019-09" db="EMBL/GenBank/DDBJ databases">
        <title>Salinarimonas rosea gen. nov., sp. nov., a new member of the a-2 subgroup of the Proteobacteria.</title>
        <authorList>
            <person name="Liu J."/>
        </authorList>
    </citation>
    <scope>NUCLEOTIDE SEQUENCE [LARGE SCALE GENOMIC DNA]</scope>
    <source>
        <strain evidence="4 5">BN140002</strain>
    </source>
</reference>
<dbReference type="AlphaFoldDB" id="A0A5B2VBV8"/>
<dbReference type="PANTHER" id="PTHR43877:SF1">
    <property type="entry name" value="ACETYLTRANSFERASE"/>
    <property type="match status" value="1"/>
</dbReference>
<dbReference type="PANTHER" id="PTHR43877">
    <property type="entry name" value="AMINOALKYLPHOSPHONATE N-ACETYLTRANSFERASE-RELATED-RELATED"/>
    <property type="match status" value="1"/>
</dbReference>
<reference evidence="4 5" key="2">
    <citation type="submission" date="2019-09" db="EMBL/GenBank/DDBJ databases">
        <authorList>
            <person name="Jin C."/>
        </authorList>
    </citation>
    <scope>NUCLEOTIDE SEQUENCE [LARGE SCALE GENOMIC DNA]</scope>
    <source>
        <strain evidence="4 5">BN140002</strain>
    </source>
</reference>
<evidence type="ECO:0000256" key="1">
    <source>
        <dbReference type="ARBA" id="ARBA00022679"/>
    </source>
</evidence>
<dbReference type="Gene3D" id="3.40.630.30">
    <property type="match status" value="1"/>
</dbReference>
<dbReference type="RefSeq" id="WP_149819338.1">
    <property type="nucleotide sequence ID" value="NZ_VUOA01000028.1"/>
</dbReference>
<keyword evidence="2" id="KW-0012">Acyltransferase</keyword>
<dbReference type="EMBL" id="VUOA01000028">
    <property type="protein sequence ID" value="KAA2236226.1"/>
    <property type="molecule type" value="Genomic_DNA"/>
</dbReference>
<dbReference type="GO" id="GO:0016747">
    <property type="term" value="F:acyltransferase activity, transferring groups other than amino-acyl groups"/>
    <property type="evidence" value="ECO:0007669"/>
    <property type="project" value="InterPro"/>
</dbReference>
<dbReference type="InterPro" id="IPR000182">
    <property type="entry name" value="GNAT_dom"/>
</dbReference>
<accession>A0A5B2VBV8</accession>
<dbReference type="InterPro" id="IPR016181">
    <property type="entry name" value="Acyl_CoA_acyltransferase"/>
</dbReference>
<feature type="domain" description="N-acetyltransferase" evidence="3">
    <location>
        <begin position="6"/>
        <end position="147"/>
    </location>
</feature>
<evidence type="ECO:0000313" key="4">
    <source>
        <dbReference type="EMBL" id="KAA2236226.1"/>
    </source>
</evidence>
<proteinExistence type="predicted"/>
<organism evidence="4 5">
    <name type="scientific">Salinarimonas soli</name>
    <dbReference type="NCBI Taxonomy" id="1638099"/>
    <lineage>
        <taxon>Bacteria</taxon>
        <taxon>Pseudomonadati</taxon>
        <taxon>Pseudomonadota</taxon>
        <taxon>Alphaproteobacteria</taxon>
        <taxon>Hyphomicrobiales</taxon>
        <taxon>Salinarimonadaceae</taxon>
        <taxon>Salinarimonas</taxon>
    </lineage>
</organism>